<gene>
    <name evidence="2" type="ORF">QM524_00650</name>
</gene>
<keyword evidence="3" id="KW-1185">Reference proteome</keyword>
<reference evidence="2 3" key="1">
    <citation type="submission" date="2023-05" db="EMBL/GenBank/DDBJ databases">
        <title>Novel species of genus Flectobacillus isolated from stream in China.</title>
        <authorList>
            <person name="Lu H."/>
        </authorList>
    </citation>
    <scope>NUCLEOTIDE SEQUENCE [LARGE SCALE GENOMIC DNA]</scope>
    <source>
        <strain evidence="2 3">KCTC 42575</strain>
    </source>
</reference>
<sequence length="234" mass="27701">MKKHIFLSLFLLCVTYSLTFSQNGLFHRYTDSTLLVRDANVVRLKYQIRIAQKLGNILPKAKAILNTSPYLVYWDHELSTINLPLWAQVIEPQKAFFTELNKSKSKGEEMFGLFFNGFYIIHELGHGTDFYLTKKANRKNLDFYEGEYLANQIAIAYWQEAGYEKELQKCYQYALKFTKQLPNPVPKGEDPLKFFNTNYDELSKDPFKYGYYQFKQFVEIYENRKTLHLDDLLK</sequence>
<evidence type="ECO:0000313" key="2">
    <source>
        <dbReference type="EMBL" id="MDI9857702.1"/>
    </source>
</evidence>
<accession>A0ABT6Y2B3</accession>
<feature type="chain" id="PRO_5047334684" evidence="1">
    <location>
        <begin position="20"/>
        <end position="234"/>
    </location>
</feature>
<dbReference type="EMBL" id="JASHIF010000002">
    <property type="protein sequence ID" value="MDI9857702.1"/>
    <property type="molecule type" value="Genomic_DNA"/>
</dbReference>
<name>A0ABT6Y2B3_9BACT</name>
<organism evidence="2 3">
    <name type="scientific">Flectobacillus roseus</name>
    <dbReference type="NCBI Taxonomy" id="502259"/>
    <lineage>
        <taxon>Bacteria</taxon>
        <taxon>Pseudomonadati</taxon>
        <taxon>Bacteroidota</taxon>
        <taxon>Cytophagia</taxon>
        <taxon>Cytophagales</taxon>
        <taxon>Flectobacillaceae</taxon>
        <taxon>Flectobacillus</taxon>
    </lineage>
</organism>
<evidence type="ECO:0000313" key="3">
    <source>
        <dbReference type="Proteomes" id="UP001236507"/>
    </source>
</evidence>
<comment type="caution">
    <text evidence="2">The sequence shown here is derived from an EMBL/GenBank/DDBJ whole genome shotgun (WGS) entry which is preliminary data.</text>
</comment>
<dbReference type="Proteomes" id="UP001236507">
    <property type="component" value="Unassembled WGS sequence"/>
</dbReference>
<evidence type="ECO:0000256" key="1">
    <source>
        <dbReference type="SAM" id="SignalP"/>
    </source>
</evidence>
<dbReference type="RefSeq" id="WP_283343024.1">
    <property type="nucleotide sequence ID" value="NZ_JASHIF010000002.1"/>
</dbReference>
<proteinExistence type="predicted"/>
<protein>
    <submittedName>
        <fullName evidence="2">Uncharacterized protein</fullName>
    </submittedName>
</protein>
<feature type="signal peptide" evidence="1">
    <location>
        <begin position="1"/>
        <end position="19"/>
    </location>
</feature>
<keyword evidence="1" id="KW-0732">Signal</keyword>